<dbReference type="EMBL" id="RDBE01000010">
    <property type="protein sequence ID" value="RLV48377.1"/>
    <property type="molecule type" value="Genomic_DNA"/>
</dbReference>
<dbReference type="Gene3D" id="3.40.190.10">
    <property type="entry name" value="Periplasmic binding protein-like II"/>
    <property type="match status" value="2"/>
</dbReference>
<dbReference type="Pfam" id="PF00126">
    <property type="entry name" value="HTH_1"/>
    <property type="match status" value="1"/>
</dbReference>
<organism evidence="6 7">
    <name type="scientific">Nocardioides mangrovicus</name>
    <dbReference type="NCBI Taxonomy" id="2478913"/>
    <lineage>
        <taxon>Bacteria</taxon>
        <taxon>Bacillati</taxon>
        <taxon>Actinomycetota</taxon>
        <taxon>Actinomycetes</taxon>
        <taxon>Propionibacteriales</taxon>
        <taxon>Nocardioidaceae</taxon>
        <taxon>Nocardioides</taxon>
    </lineage>
</organism>
<dbReference type="SUPFAM" id="SSF46785">
    <property type="entry name" value="Winged helix' DNA-binding domain"/>
    <property type="match status" value="1"/>
</dbReference>
<sequence>MHLLPDLGSLRLLADVARLGSIGAAGRAGGISQQSASERLRAMETQTGIALVHRSTGGSSLTPGGRLLVEWSSRLLSDADEVEHALLTLREDNVRRLRVFASMTTAEYLVPRWLVTLRRERGTLASLQAANSDLVLDALREDRADLGFVEGPADLAGLAHEVVGGDRLVLVASPDDPWAVRRRPVLPQELGNRALTTREAGSGTRRTVEEALAAATTTPTPPEVELTTNAAVIAAVRAGSPPAFVSELAASSDLAAGRLVAIPTAQIDLRRRFTAVWVGDTRPPRGPVRDLLGIALRR</sequence>
<proteinExistence type="inferred from homology"/>
<dbReference type="InterPro" id="IPR036390">
    <property type="entry name" value="WH_DNA-bd_sf"/>
</dbReference>
<dbReference type="PANTHER" id="PTHR30126">
    <property type="entry name" value="HTH-TYPE TRANSCRIPTIONAL REGULATOR"/>
    <property type="match status" value="1"/>
</dbReference>
<dbReference type="InterPro" id="IPR005119">
    <property type="entry name" value="LysR_subst-bd"/>
</dbReference>
<dbReference type="AlphaFoldDB" id="A0A3L8P0D3"/>
<dbReference type="PROSITE" id="PS50931">
    <property type="entry name" value="HTH_LYSR"/>
    <property type="match status" value="1"/>
</dbReference>
<reference evidence="6 7" key="1">
    <citation type="submission" date="2018-10" db="EMBL/GenBank/DDBJ databases">
        <title>Marmoricola sp. 4Q3S-7 whole genome shotgun sequence.</title>
        <authorList>
            <person name="Li F."/>
        </authorList>
    </citation>
    <scope>NUCLEOTIDE SEQUENCE [LARGE SCALE GENOMIC DNA]</scope>
    <source>
        <strain evidence="6 7">4Q3S-7</strain>
    </source>
</reference>
<name>A0A3L8P0D3_9ACTN</name>
<keyword evidence="2" id="KW-0805">Transcription regulation</keyword>
<evidence type="ECO:0000256" key="4">
    <source>
        <dbReference type="ARBA" id="ARBA00023163"/>
    </source>
</evidence>
<dbReference type="GO" id="GO:0003700">
    <property type="term" value="F:DNA-binding transcription factor activity"/>
    <property type="evidence" value="ECO:0007669"/>
    <property type="project" value="InterPro"/>
</dbReference>
<dbReference type="InterPro" id="IPR000847">
    <property type="entry name" value="LysR_HTH_N"/>
</dbReference>
<dbReference type="RefSeq" id="WP_121807876.1">
    <property type="nucleotide sequence ID" value="NZ_RDBE01000010.1"/>
</dbReference>
<feature type="domain" description="HTH lysR-type" evidence="5">
    <location>
        <begin position="5"/>
        <end position="62"/>
    </location>
</feature>
<dbReference type="Pfam" id="PF03466">
    <property type="entry name" value="LysR_substrate"/>
    <property type="match status" value="1"/>
</dbReference>
<evidence type="ECO:0000313" key="7">
    <source>
        <dbReference type="Proteomes" id="UP000281708"/>
    </source>
</evidence>
<evidence type="ECO:0000313" key="6">
    <source>
        <dbReference type="EMBL" id="RLV48377.1"/>
    </source>
</evidence>
<keyword evidence="7" id="KW-1185">Reference proteome</keyword>
<gene>
    <name evidence="6" type="ORF">D9V37_16625</name>
</gene>
<protein>
    <submittedName>
        <fullName evidence="6">LysR family transcriptional regulator</fullName>
    </submittedName>
</protein>
<dbReference type="SUPFAM" id="SSF53850">
    <property type="entry name" value="Periplasmic binding protein-like II"/>
    <property type="match status" value="1"/>
</dbReference>
<evidence type="ECO:0000259" key="5">
    <source>
        <dbReference type="PROSITE" id="PS50931"/>
    </source>
</evidence>
<evidence type="ECO:0000256" key="3">
    <source>
        <dbReference type="ARBA" id="ARBA00023125"/>
    </source>
</evidence>
<dbReference type="InterPro" id="IPR036388">
    <property type="entry name" value="WH-like_DNA-bd_sf"/>
</dbReference>
<comment type="similarity">
    <text evidence="1">Belongs to the LysR transcriptional regulatory family.</text>
</comment>
<keyword evidence="3" id="KW-0238">DNA-binding</keyword>
<keyword evidence="4" id="KW-0804">Transcription</keyword>
<accession>A0A3L8P0D3</accession>
<dbReference type="OrthoDB" id="9808620at2"/>
<dbReference type="PANTHER" id="PTHR30126:SF39">
    <property type="entry name" value="HTH-TYPE TRANSCRIPTIONAL REGULATOR CYSL"/>
    <property type="match status" value="1"/>
</dbReference>
<dbReference type="GO" id="GO:0000976">
    <property type="term" value="F:transcription cis-regulatory region binding"/>
    <property type="evidence" value="ECO:0007669"/>
    <property type="project" value="TreeGrafter"/>
</dbReference>
<dbReference type="Proteomes" id="UP000281708">
    <property type="component" value="Unassembled WGS sequence"/>
</dbReference>
<evidence type="ECO:0000256" key="1">
    <source>
        <dbReference type="ARBA" id="ARBA00009437"/>
    </source>
</evidence>
<evidence type="ECO:0000256" key="2">
    <source>
        <dbReference type="ARBA" id="ARBA00023015"/>
    </source>
</evidence>
<dbReference type="Gene3D" id="1.10.10.10">
    <property type="entry name" value="Winged helix-like DNA-binding domain superfamily/Winged helix DNA-binding domain"/>
    <property type="match status" value="1"/>
</dbReference>
<comment type="caution">
    <text evidence="6">The sequence shown here is derived from an EMBL/GenBank/DDBJ whole genome shotgun (WGS) entry which is preliminary data.</text>
</comment>